<keyword evidence="3" id="KW-1185">Reference proteome</keyword>
<evidence type="ECO:0000313" key="2">
    <source>
        <dbReference type="EMBL" id="SEQ04539.1"/>
    </source>
</evidence>
<feature type="transmembrane region" description="Helical" evidence="1">
    <location>
        <begin position="114"/>
        <end position="133"/>
    </location>
</feature>
<feature type="transmembrane region" description="Helical" evidence="1">
    <location>
        <begin position="6"/>
        <end position="27"/>
    </location>
</feature>
<dbReference type="Proteomes" id="UP000182360">
    <property type="component" value="Unassembled WGS sequence"/>
</dbReference>
<evidence type="ECO:0000256" key="1">
    <source>
        <dbReference type="SAM" id="Phobius"/>
    </source>
</evidence>
<dbReference type="AlphaFoldDB" id="A0A1H9CTQ9"/>
<organism evidence="2 3">
    <name type="scientific">Treponema bryantii</name>
    <dbReference type="NCBI Taxonomy" id="163"/>
    <lineage>
        <taxon>Bacteria</taxon>
        <taxon>Pseudomonadati</taxon>
        <taxon>Spirochaetota</taxon>
        <taxon>Spirochaetia</taxon>
        <taxon>Spirochaetales</taxon>
        <taxon>Treponemataceae</taxon>
        <taxon>Treponema</taxon>
    </lineage>
</organism>
<evidence type="ECO:0008006" key="4">
    <source>
        <dbReference type="Google" id="ProtNLM"/>
    </source>
</evidence>
<sequence>MGKKSSLPLIYLIGMALVAIGFFCPMFKGLFGSSANGFDFIKNAKEGGFVAIGSILIIAGAIAGIVACFVPQLKGLKLIFALCVLAGAIILIIGFMTSGGIYKAIGKQLLKRAMVGFYMVVAGIVLGVCGAVTGK</sequence>
<proteinExistence type="predicted"/>
<gene>
    <name evidence="2" type="ORF">SAMN04487977_102303</name>
</gene>
<evidence type="ECO:0000313" key="3">
    <source>
        <dbReference type="Proteomes" id="UP000182360"/>
    </source>
</evidence>
<protein>
    <recommendedName>
        <fullName evidence="4">DUF4064 domain-containing protein</fullName>
    </recommendedName>
</protein>
<keyword evidence="1" id="KW-0812">Transmembrane</keyword>
<name>A0A1H9CTQ9_9SPIR</name>
<keyword evidence="1" id="KW-0472">Membrane</keyword>
<dbReference type="RefSeq" id="WP_074641411.1">
    <property type="nucleotide sequence ID" value="NZ_AP025286.1"/>
</dbReference>
<accession>A0A1H9CTQ9</accession>
<dbReference type="OrthoDB" id="360974at2"/>
<feature type="transmembrane region" description="Helical" evidence="1">
    <location>
        <begin position="48"/>
        <end position="72"/>
    </location>
</feature>
<keyword evidence="1" id="KW-1133">Transmembrane helix</keyword>
<dbReference type="EMBL" id="FOFU01000002">
    <property type="protein sequence ID" value="SEQ04539.1"/>
    <property type="molecule type" value="Genomic_DNA"/>
</dbReference>
<reference evidence="2 3" key="1">
    <citation type="submission" date="2016-10" db="EMBL/GenBank/DDBJ databases">
        <authorList>
            <person name="de Groot N.N."/>
        </authorList>
    </citation>
    <scope>NUCLEOTIDE SEQUENCE [LARGE SCALE GENOMIC DNA]</scope>
    <source>
        <strain evidence="2 3">B25</strain>
    </source>
</reference>
<feature type="transmembrane region" description="Helical" evidence="1">
    <location>
        <begin position="78"/>
        <end position="102"/>
    </location>
</feature>